<feature type="domain" description="DUF4325" evidence="1">
    <location>
        <begin position="22"/>
        <end position="81"/>
    </location>
</feature>
<proteinExistence type="predicted"/>
<dbReference type="Proteomes" id="UP000315827">
    <property type="component" value="Unassembled WGS sequence"/>
</dbReference>
<dbReference type="Pfam" id="PF14213">
    <property type="entry name" value="DUF4325"/>
    <property type="match status" value="1"/>
</dbReference>
<dbReference type="InterPro" id="IPR025474">
    <property type="entry name" value="DUF4325"/>
</dbReference>
<dbReference type="EMBL" id="VOHW01000008">
    <property type="protein sequence ID" value="TWV60763.1"/>
    <property type="molecule type" value="Genomic_DNA"/>
</dbReference>
<sequence>MNKMTTFKFVTINENLGTRQLGEYVRTLLLRLIEENEKVVLDFTGVNVVSNSFADECLAKLLFTMPLEELKQRTTFRGLNEFARKNIAIAFRRRLNAMNLDAC</sequence>
<evidence type="ECO:0000313" key="3">
    <source>
        <dbReference type="Proteomes" id="UP000315827"/>
    </source>
</evidence>
<name>A0A5C6KDI3_PARDI</name>
<evidence type="ECO:0000313" key="2">
    <source>
        <dbReference type="EMBL" id="TWV60763.1"/>
    </source>
</evidence>
<gene>
    <name evidence="2" type="ORF">FSA05_13890</name>
</gene>
<evidence type="ECO:0000259" key="1">
    <source>
        <dbReference type="Pfam" id="PF14213"/>
    </source>
</evidence>
<dbReference type="RefSeq" id="WP_140393986.1">
    <property type="nucleotide sequence ID" value="NZ_JBDPHQ010000014.1"/>
</dbReference>
<reference evidence="2 3" key="1">
    <citation type="submission" date="2019-07" db="EMBL/GenBank/DDBJ databases">
        <title>Genome sequencing of Parabacteroides distasonis iSURF_7.</title>
        <authorList>
            <person name="Degefu H.N."/>
            <person name="Ruoff K.L."/>
            <person name="Price C.E."/>
            <person name="Valls R.A."/>
            <person name="O'Toole G.A."/>
        </authorList>
    </citation>
    <scope>NUCLEOTIDE SEQUENCE [LARGE SCALE GENOMIC DNA]</scope>
    <source>
        <strain evidence="2 3">CFPLTA003_1B</strain>
    </source>
</reference>
<organism evidence="2 3">
    <name type="scientific">Parabacteroides distasonis</name>
    <dbReference type="NCBI Taxonomy" id="823"/>
    <lineage>
        <taxon>Bacteria</taxon>
        <taxon>Pseudomonadati</taxon>
        <taxon>Bacteroidota</taxon>
        <taxon>Bacteroidia</taxon>
        <taxon>Bacteroidales</taxon>
        <taxon>Tannerellaceae</taxon>
        <taxon>Parabacteroides</taxon>
    </lineage>
</organism>
<dbReference type="AlphaFoldDB" id="A0A5C6KDI3"/>
<accession>A0A5C6KDI3</accession>
<comment type="caution">
    <text evidence="2">The sequence shown here is derived from an EMBL/GenBank/DDBJ whole genome shotgun (WGS) entry which is preliminary data.</text>
</comment>
<protein>
    <submittedName>
        <fullName evidence="2">DUF4325 domain-containing protein</fullName>
    </submittedName>
</protein>